<keyword evidence="1" id="KW-0812">Transmembrane</keyword>
<evidence type="ECO:0000313" key="2">
    <source>
        <dbReference type="EMBL" id="KGM57619.1"/>
    </source>
</evidence>
<keyword evidence="1" id="KW-0472">Membrane</keyword>
<comment type="caution">
    <text evidence="2">The sequence shown here is derived from an EMBL/GenBank/DDBJ whole genome shotgun (WGS) entry which is preliminary data.</text>
</comment>
<organism evidence="2 3">
    <name type="scientific">Lysobacter arseniciresistens ZS79</name>
    <dbReference type="NCBI Taxonomy" id="913325"/>
    <lineage>
        <taxon>Bacteria</taxon>
        <taxon>Pseudomonadati</taxon>
        <taxon>Pseudomonadota</taxon>
        <taxon>Gammaproteobacteria</taxon>
        <taxon>Lysobacterales</taxon>
        <taxon>Lysobacteraceae</taxon>
        <taxon>Novilysobacter</taxon>
    </lineage>
</organism>
<gene>
    <name evidence="2" type="ORF">N799_06105</name>
</gene>
<reference evidence="2 3" key="1">
    <citation type="journal article" date="2015" name="Stand. Genomic Sci.">
        <title>Genomic information of the arsenic-resistant bacterium Lysobacter arseniciresistens type strain ZS79(T) and comparison of Lysobacter draft genomes.</title>
        <authorList>
            <person name="Liu L."/>
            <person name="Zhang S."/>
            <person name="Luo M."/>
            <person name="Wang G."/>
        </authorList>
    </citation>
    <scope>NUCLEOTIDE SEQUENCE [LARGE SCALE GENOMIC DNA]</scope>
    <source>
        <strain evidence="2 3">ZS79</strain>
    </source>
</reference>
<dbReference type="RefSeq" id="WP_036207189.1">
    <property type="nucleotide sequence ID" value="NZ_AVPT01000002.1"/>
</dbReference>
<evidence type="ECO:0000313" key="3">
    <source>
        <dbReference type="Proteomes" id="UP000029989"/>
    </source>
</evidence>
<evidence type="ECO:0000256" key="1">
    <source>
        <dbReference type="SAM" id="Phobius"/>
    </source>
</evidence>
<dbReference type="AlphaFoldDB" id="A0A0A0F444"/>
<name>A0A0A0F444_9GAMM</name>
<sequence length="159" mass="16947">MTSFPSRNRRARQTGTSLLEVLIAVLILAVGMLGMAALQAVTLKNSNSSTARSQAVMQTYSLFDRMRLDRATAMAGGYNVGWTCAAAADNPDSADDDAVDYSVFNGWLANLQDELGPGTCGRIQCAADACTVGVRWDDSRGTGDADTLETLEIETTSRL</sequence>
<dbReference type="InterPro" id="IPR013362">
    <property type="entry name" value="Pilus_4_PilV"/>
</dbReference>
<dbReference type="Proteomes" id="UP000029989">
    <property type="component" value="Unassembled WGS sequence"/>
</dbReference>
<dbReference type="NCBIfam" id="TIGR02523">
    <property type="entry name" value="type_IV_pilV"/>
    <property type="match status" value="1"/>
</dbReference>
<dbReference type="Pfam" id="PF07963">
    <property type="entry name" value="N_methyl"/>
    <property type="match status" value="1"/>
</dbReference>
<dbReference type="STRING" id="913325.N799_06105"/>
<protein>
    <recommendedName>
        <fullName evidence="4">Pilus assembly protein PilV</fullName>
    </recommendedName>
</protein>
<proteinExistence type="predicted"/>
<evidence type="ECO:0008006" key="4">
    <source>
        <dbReference type="Google" id="ProtNLM"/>
    </source>
</evidence>
<accession>A0A0A0F444</accession>
<feature type="transmembrane region" description="Helical" evidence="1">
    <location>
        <begin position="21"/>
        <end position="41"/>
    </location>
</feature>
<keyword evidence="3" id="KW-1185">Reference proteome</keyword>
<dbReference type="eggNOG" id="COG4967">
    <property type="taxonomic scope" value="Bacteria"/>
</dbReference>
<dbReference type="EMBL" id="AVPT01000002">
    <property type="protein sequence ID" value="KGM57619.1"/>
    <property type="molecule type" value="Genomic_DNA"/>
</dbReference>
<keyword evidence="1" id="KW-1133">Transmembrane helix</keyword>
<dbReference type="OrthoDB" id="5298127at2"/>
<dbReference type="InterPro" id="IPR012902">
    <property type="entry name" value="N_methyl_site"/>
</dbReference>